<dbReference type="Proteomes" id="UP000061660">
    <property type="component" value="Chromosome"/>
</dbReference>
<keyword evidence="2" id="KW-1185">Reference proteome</keyword>
<gene>
    <name evidence="1" type="ORF">IJ22_20470</name>
</gene>
<dbReference type="AlphaFoldDB" id="A0A0U2W4I2"/>
<dbReference type="RefSeq" id="WP_062408690.1">
    <property type="nucleotide sequence ID" value="NZ_CP013652.1"/>
</dbReference>
<dbReference type="OrthoDB" id="121064at2"/>
<proteinExistence type="predicted"/>
<organism evidence="1 2">
    <name type="scientific">Paenibacillus naphthalenovorans</name>
    <dbReference type="NCBI Taxonomy" id="162209"/>
    <lineage>
        <taxon>Bacteria</taxon>
        <taxon>Bacillati</taxon>
        <taxon>Bacillota</taxon>
        <taxon>Bacilli</taxon>
        <taxon>Bacillales</taxon>
        <taxon>Paenibacillaceae</taxon>
        <taxon>Paenibacillus</taxon>
    </lineage>
</organism>
<reference evidence="2" key="1">
    <citation type="submission" date="2015-12" db="EMBL/GenBank/DDBJ databases">
        <title>Complete genome sequences of two moderately thermophilic Paenibacillus species.</title>
        <authorList>
            <person name="Butler R.III."/>
            <person name="Wang J."/>
            <person name="Stark B.C."/>
            <person name="Pombert J.-F."/>
        </authorList>
    </citation>
    <scope>NUCLEOTIDE SEQUENCE [LARGE SCALE GENOMIC DNA]</scope>
    <source>
        <strain evidence="2">32O-Y</strain>
    </source>
</reference>
<dbReference type="InterPro" id="IPR009702">
    <property type="entry name" value="DUF1284"/>
</dbReference>
<evidence type="ECO:0000313" key="2">
    <source>
        <dbReference type="Proteomes" id="UP000061660"/>
    </source>
</evidence>
<dbReference type="EMBL" id="CP013652">
    <property type="protein sequence ID" value="ALS22421.1"/>
    <property type="molecule type" value="Genomic_DNA"/>
</dbReference>
<dbReference type="KEGG" id="pnp:IJ22_20470"/>
<sequence length="150" mass="16322">MVLRLRGHHLLCLLGFRGMGYSPEFTSNMTKIYEKLRTEPATMVTIMRGSDDLCSCYPDDKPNHCETTSVHDRDDTVLERLGLAPGVEIAWQDILQLLEKRMMPGDIPRICASCPWMPYGVCEEGVARVAAGSGLAPLPSVGSGGASPKG</sequence>
<accession>A0A0U2W4I2</accession>
<dbReference type="STRING" id="162209.IJ22_20470"/>
<dbReference type="Pfam" id="PF06935">
    <property type="entry name" value="DUF1284"/>
    <property type="match status" value="1"/>
</dbReference>
<evidence type="ECO:0000313" key="1">
    <source>
        <dbReference type="EMBL" id="ALS22421.1"/>
    </source>
</evidence>
<protein>
    <submittedName>
        <fullName evidence="1">Uncharacterized protein</fullName>
    </submittedName>
</protein>
<reference evidence="1 2" key="2">
    <citation type="journal article" date="2016" name="Genome Announc.">
        <title>Complete Genome Sequences of Two Interactive Moderate Thermophiles, Paenibacillus napthalenovorans 32O-Y and Paenibacillus sp. 32O-W.</title>
        <authorList>
            <person name="Butler R.R.III."/>
            <person name="Wang J."/>
            <person name="Stark B.C."/>
            <person name="Pombert J.F."/>
        </authorList>
    </citation>
    <scope>NUCLEOTIDE SEQUENCE [LARGE SCALE GENOMIC DNA]</scope>
    <source>
        <strain evidence="1 2">32O-Y</strain>
    </source>
</reference>
<name>A0A0U2W4I2_9BACL</name>
<dbReference type="PATRIC" id="fig|162209.4.peg.2170"/>